<gene>
    <name evidence="4" type="ORF">DXU93_00765</name>
</gene>
<organism evidence="4 5">
    <name type="scientific">Brumimicrobium aurantiacum</name>
    <dbReference type="NCBI Taxonomy" id="1737063"/>
    <lineage>
        <taxon>Bacteria</taxon>
        <taxon>Pseudomonadati</taxon>
        <taxon>Bacteroidota</taxon>
        <taxon>Flavobacteriia</taxon>
        <taxon>Flavobacteriales</taxon>
        <taxon>Crocinitomicaceae</taxon>
        <taxon>Brumimicrobium</taxon>
    </lineage>
</organism>
<evidence type="ECO:0000256" key="1">
    <source>
        <dbReference type="ARBA" id="ARBA00006484"/>
    </source>
</evidence>
<dbReference type="NCBIfam" id="NF004825">
    <property type="entry name" value="PRK06181.1"/>
    <property type="match status" value="1"/>
</dbReference>
<comment type="caution">
    <text evidence="4">The sequence shown here is derived from an EMBL/GenBank/DDBJ whole genome shotgun (WGS) entry which is preliminary data.</text>
</comment>
<dbReference type="RefSeq" id="WP_116879335.1">
    <property type="nucleotide sequence ID" value="NZ_QURB01000001.1"/>
</dbReference>
<evidence type="ECO:0000313" key="4">
    <source>
        <dbReference type="EMBL" id="RFC55498.1"/>
    </source>
</evidence>
<dbReference type="InterPro" id="IPR036291">
    <property type="entry name" value="NAD(P)-bd_dom_sf"/>
</dbReference>
<evidence type="ECO:0000256" key="3">
    <source>
        <dbReference type="RuleBase" id="RU000363"/>
    </source>
</evidence>
<dbReference type="EMBL" id="QURB01000001">
    <property type="protein sequence ID" value="RFC55498.1"/>
    <property type="molecule type" value="Genomic_DNA"/>
</dbReference>
<dbReference type="OrthoDB" id="822355at2"/>
<accession>A0A3E1F116</accession>
<dbReference type="AlphaFoldDB" id="A0A3E1F116"/>
<name>A0A3E1F116_9FLAO</name>
<evidence type="ECO:0000313" key="5">
    <source>
        <dbReference type="Proteomes" id="UP000257127"/>
    </source>
</evidence>
<evidence type="ECO:0000256" key="2">
    <source>
        <dbReference type="ARBA" id="ARBA00023002"/>
    </source>
</evidence>
<dbReference type="CDD" id="cd05332">
    <property type="entry name" value="11beta-HSD1_like_SDR_c"/>
    <property type="match status" value="1"/>
</dbReference>
<dbReference type="GO" id="GO:0016020">
    <property type="term" value="C:membrane"/>
    <property type="evidence" value="ECO:0007669"/>
    <property type="project" value="TreeGrafter"/>
</dbReference>
<dbReference type="Pfam" id="PF00106">
    <property type="entry name" value="adh_short"/>
    <property type="match status" value="1"/>
</dbReference>
<sequence>MKKFANKVVWITGASSGIGKEIAIQLAKLGSKLILSARNVEELEKLKLSLNCPENHMVLRLDLAENENFLNLTKQVVEKYQRIDYLFNSGGISQRSEASTTSMDVDRRIMEVNYFGNIALTKAVLPIMQRQKSGHIIVTSSIAGKFGFYLRSAYAASKHALHGFYESVSLEEAKYNISVTIVCPGKINTPISKSALTADGTAHGEMDHNQATGMSVEECVRQILKATLKKKKEVLIGNKEILAAKIKRFFPSLFWRIIKNQSPT</sequence>
<dbReference type="GO" id="GO:0016491">
    <property type="term" value="F:oxidoreductase activity"/>
    <property type="evidence" value="ECO:0007669"/>
    <property type="project" value="UniProtKB-KW"/>
</dbReference>
<dbReference type="InterPro" id="IPR002347">
    <property type="entry name" value="SDR_fam"/>
</dbReference>
<dbReference type="Gene3D" id="3.40.50.720">
    <property type="entry name" value="NAD(P)-binding Rossmann-like Domain"/>
    <property type="match status" value="1"/>
</dbReference>
<dbReference type="PROSITE" id="PS00061">
    <property type="entry name" value="ADH_SHORT"/>
    <property type="match status" value="1"/>
</dbReference>
<comment type="similarity">
    <text evidence="1 3">Belongs to the short-chain dehydrogenases/reductases (SDR) family.</text>
</comment>
<dbReference type="PRINTS" id="PR00081">
    <property type="entry name" value="GDHRDH"/>
</dbReference>
<dbReference type="PANTHER" id="PTHR44196">
    <property type="entry name" value="DEHYDROGENASE/REDUCTASE SDR FAMILY MEMBER 7B"/>
    <property type="match status" value="1"/>
</dbReference>
<dbReference type="PANTHER" id="PTHR44196:SF1">
    <property type="entry name" value="DEHYDROGENASE_REDUCTASE SDR FAMILY MEMBER 7B"/>
    <property type="match status" value="1"/>
</dbReference>
<proteinExistence type="inferred from homology"/>
<dbReference type="SUPFAM" id="SSF51735">
    <property type="entry name" value="NAD(P)-binding Rossmann-fold domains"/>
    <property type="match status" value="1"/>
</dbReference>
<keyword evidence="2" id="KW-0560">Oxidoreductase</keyword>
<keyword evidence="5" id="KW-1185">Reference proteome</keyword>
<dbReference type="Proteomes" id="UP000257127">
    <property type="component" value="Unassembled WGS sequence"/>
</dbReference>
<protein>
    <submittedName>
        <fullName evidence="4">SDR family oxidoreductase</fullName>
    </submittedName>
</protein>
<dbReference type="PRINTS" id="PR00080">
    <property type="entry name" value="SDRFAMILY"/>
</dbReference>
<dbReference type="InterPro" id="IPR020904">
    <property type="entry name" value="Sc_DH/Rdtase_CS"/>
</dbReference>
<reference evidence="4 5" key="1">
    <citation type="submission" date="2018-08" db="EMBL/GenBank/DDBJ databases">
        <title>The draft genome squence of Brumimicrobium sp. N62.</title>
        <authorList>
            <person name="Du Z.-J."/>
            <person name="Luo H.-R."/>
        </authorList>
    </citation>
    <scope>NUCLEOTIDE SEQUENCE [LARGE SCALE GENOMIC DNA]</scope>
    <source>
        <strain evidence="4 5">N62</strain>
    </source>
</reference>